<proteinExistence type="predicted"/>
<name>A0A1C6U9H7_9ACTN</name>
<dbReference type="AlphaFoldDB" id="A0A1C6U9H7"/>
<gene>
    <name evidence="6" type="ORF">GA0070604_2147</name>
</gene>
<dbReference type="GO" id="GO:0003677">
    <property type="term" value="F:DNA binding"/>
    <property type="evidence" value="ECO:0007669"/>
    <property type="project" value="UniProtKB-KW"/>
</dbReference>
<dbReference type="InterPro" id="IPR029016">
    <property type="entry name" value="GAF-like_dom_sf"/>
</dbReference>
<dbReference type="InterPro" id="IPR014757">
    <property type="entry name" value="Tscrpt_reg_IclR_C"/>
</dbReference>
<evidence type="ECO:0000256" key="1">
    <source>
        <dbReference type="ARBA" id="ARBA00023015"/>
    </source>
</evidence>
<sequence length="265" mass="28705">MPDAVDRDDTRRSVLGRAFEILDCLAGGHEMTVTGICADTGLPPATVHRMLAALVEWEGVERVARGRYRLGPRIWRLGIGAPQLRRLRELAQPYLVDLHVMTRGTVYLGMRDGANAVFADRITRVKPTPGSSRATRRMPLQGTGCGRVLLAYSEDAWDQLCEEAAQSETLAAALPGLRDHLAQIRRQGIGIFRNDGLPGRTSVAAPVFGEDGGIVASVAVSFPDTRIPEPRTIAPRVLDTARFISADLARQSGSAVFPSVTATLR</sequence>
<dbReference type="GO" id="GO:0003700">
    <property type="term" value="F:DNA-binding transcription factor activity"/>
    <property type="evidence" value="ECO:0007669"/>
    <property type="project" value="TreeGrafter"/>
</dbReference>
<dbReference type="InterPro" id="IPR050707">
    <property type="entry name" value="HTH_MetabolicPath_Reg"/>
</dbReference>
<dbReference type="PROSITE" id="PS51077">
    <property type="entry name" value="HTH_ICLR"/>
    <property type="match status" value="1"/>
</dbReference>
<dbReference type="STRING" id="227316.GA0070604_2147"/>
<dbReference type="SMART" id="SM00346">
    <property type="entry name" value="HTH_ICLR"/>
    <property type="match status" value="1"/>
</dbReference>
<dbReference type="Pfam" id="PF01614">
    <property type="entry name" value="IclR_C"/>
    <property type="match status" value="1"/>
</dbReference>
<feature type="domain" description="IclR-ED" evidence="5">
    <location>
        <begin position="73"/>
        <end position="254"/>
    </location>
</feature>
<dbReference type="OrthoDB" id="60629at2"/>
<dbReference type="GO" id="GO:0045892">
    <property type="term" value="P:negative regulation of DNA-templated transcription"/>
    <property type="evidence" value="ECO:0007669"/>
    <property type="project" value="TreeGrafter"/>
</dbReference>
<dbReference type="Gene3D" id="3.30.450.40">
    <property type="match status" value="1"/>
</dbReference>
<dbReference type="EMBL" id="FMHY01000002">
    <property type="protein sequence ID" value="SCL50509.1"/>
    <property type="molecule type" value="Genomic_DNA"/>
</dbReference>
<dbReference type="PANTHER" id="PTHR30136">
    <property type="entry name" value="HELIX-TURN-HELIX TRANSCRIPTIONAL REGULATOR, ICLR FAMILY"/>
    <property type="match status" value="1"/>
</dbReference>
<keyword evidence="7" id="KW-1185">Reference proteome</keyword>
<reference evidence="7" key="1">
    <citation type="submission" date="2016-06" db="EMBL/GenBank/DDBJ databases">
        <authorList>
            <person name="Varghese N."/>
            <person name="Submissions Spin"/>
        </authorList>
    </citation>
    <scope>NUCLEOTIDE SEQUENCE [LARGE SCALE GENOMIC DNA]</scope>
    <source>
        <strain evidence="7">DSM 44814</strain>
    </source>
</reference>
<dbReference type="PANTHER" id="PTHR30136:SF24">
    <property type="entry name" value="HTH-TYPE TRANSCRIPTIONAL REPRESSOR ALLR"/>
    <property type="match status" value="1"/>
</dbReference>
<dbReference type="SUPFAM" id="SSF46785">
    <property type="entry name" value="Winged helix' DNA-binding domain"/>
    <property type="match status" value="1"/>
</dbReference>
<dbReference type="InterPro" id="IPR036388">
    <property type="entry name" value="WH-like_DNA-bd_sf"/>
</dbReference>
<dbReference type="InterPro" id="IPR036390">
    <property type="entry name" value="WH_DNA-bd_sf"/>
</dbReference>
<dbReference type="Pfam" id="PF09339">
    <property type="entry name" value="HTH_IclR"/>
    <property type="match status" value="1"/>
</dbReference>
<keyword evidence="3" id="KW-0804">Transcription</keyword>
<evidence type="ECO:0000256" key="3">
    <source>
        <dbReference type="ARBA" id="ARBA00023163"/>
    </source>
</evidence>
<dbReference type="Proteomes" id="UP000199696">
    <property type="component" value="Unassembled WGS sequence"/>
</dbReference>
<feature type="domain" description="HTH iclR-type" evidence="4">
    <location>
        <begin position="12"/>
        <end position="72"/>
    </location>
</feature>
<dbReference type="SUPFAM" id="SSF55781">
    <property type="entry name" value="GAF domain-like"/>
    <property type="match status" value="1"/>
</dbReference>
<evidence type="ECO:0000259" key="4">
    <source>
        <dbReference type="PROSITE" id="PS51077"/>
    </source>
</evidence>
<evidence type="ECO:0000313" key="7">
    <source>
        <dbReference type="Proteomes" id="UP000199696"/>
    </source>
</evidence>
<protein>
    <submittedName>
        <fullName evidence="6">Transcriptional regulator, IclR family</fullName>
    </submittedName>
</protein>
<dbReference type="RefSeq" id="WP_091117815.1">
    <property type="nucleotide sequence ID" value="NZ_FMHY01000002.1"/>
</dbReference>
<evidence type="ECO:0000259" key="5">
    <source>
        <dbReference type="PROSITE" id="PS51078"/>
    </source>
</evidence>
<organism evidence="6 7">
    <name type="scientific">Micromonospora eburnea</name>
    <dbReference type="NCBI Taxonomy" id="227316"/>
    <lineage>
        <taxon>Bacteria</taxon>
        <taxon>Bacillati</taxon>
        <taxon>Actinomycetota</taxon>
        <taxon>Actinomycetes</taxon>
        <taxon>Micromonosporales</taxon>
        <taxon>Micromonosporaceae</taxon>
        <taxon>Micromonospora</taxon>
    </lineage>
</organism>
<dbReference type="Gene3D" id="1.10.10.10">
    <property type="entry name" value="Winged helix-like DNA-binding domain superfamily/Winged helix DNA-binding domain"/>
    <property type="match status" value="1"/>
</dbReference>
<accession>A0A1C6U9H7</accession>
<keyword evidence="1" id="KW-0805">Transcription regulation</keyword>
<evidence type="ECO:0000313" key="6">
    <source>
        <dbReference type="EMBL" id="SCL50509.1"/>
    </source>
</evidence>
<evidence type="ECO:0000256" key="2">
    <source>
        <dbReference type="ARBA" id="ARBA00023125"/>
    </source>
</evidence>
<keyword evidence="2" id="KW-0238">DNA-binding</keyword>
<dbReference type="InterPro" id="IPR005471">
    <property type="entry name" value="Tscrpt_reg_IclR_N"/>
</dbReference>
<dbReference type="PROSITE" id="PS51078">
    <property type="entry name" value="ICLR_ED"/>
    <property type="match status" value="1"/>
</dbReference>